<feature type="domain" description="DUF403" evidence="1">
    <location>
        <begin position="1"/>
        <end position="308"/>
    </location>
</feature>
<dbReference type="Pfam" id="PF04168">
    <property type="entry name" value="Alpha-E"/>
    <property type="match status" value="1"/>
</dbReference>
<gene>
    <name evidence="2" type="ORF">GALL_270260</name>
</gene>
<dbReference type="InterPro" id="IPR051680">
    <property type="entry name" value="ATP-dep_Glu-Cys_Ligase-2"/>
</dbReference>
<dbReference type="EMBL" id="MLJW01000271">
    <property type="protein sequence ID" value="OIQ91060.1"/>
    <property type="molecule type" value="Genomic_DNA"/>
</dbReference>
<dbReference type="PANTHER" id="PTHR34595:SF7">
    <property type="entry name" value="SLL1039 PROTEIN"/>
    <property type="match status" value="1"/>
</dbReference>
<evidence type="ECO:0000313" key="2">
    <source>
        <dbReference type="EMBL" id="OIQ91060.1"/>
    </source>
</evidence>
<accession>A0A1J5RG27</accession>
<proteinExistence type="predicted"/>
<organism evidence="2">
    <name type="scientific">mine drainage metagenome</name>
    <dbReference type="NCBI Taxonomy" id="410659"/>
    <lineage>
        <taxon>unclassified sequences</taxon>
        <taxon>metagenomes</taxon>
        <taxon>ecological metagenomes</taxon>
    </lineage>
</organism>
<name>A0A1J5RG27_9ZZZZ</name>
<dbReference type="AlphaFoldDB" id="A0A1J5RG27"/>
<dbReference type="InterPro" id="IPR007296">
    <property type="entry name" value="DUF403"/>
</dbReference>
<protein>
    <recommendedName>
        <fullName evidence="1">DUF403 domain-containing protein</fullName>
    </recommendedName>
</protein>
<reference evidence="2" key="1">
    <citation type="submission" date="2016-10" db="EMBL/GenBank/DDBJ databases">
        <title>Sequence of Gallionella enrichment culture.</title>
        <authorList>
            <person name="Poehlein A."/>
            <person name="Muehling M."/>
            <person name="Daniel R."/>
        </authorList>
    </citation>
    <scope>NUCLEOTIDE SEQUENCE</scope>
</reference>
<evidence type="ECO:0000259" key="1">
    <source>
        <dbReference type="Pfam" id="PF04168"/>
    </source>
</evidence>
<sequence>MLSRTADNLFWMGRYMERAENMARILDVTQRLSLQTHGGAHAEWTAMLALLCAEEAYAERHGAVTENGVAAFLTLDRGNPSSIWSCVRAARENARSLRATIPVEMWESLNTTWLALRDLDETALQQRGLREFSDWVKERSHLFRGVAHATMLHNEAFAFTRLGTFLERADNTTRLLDTKHYVVEAGGKDNDPAAAYYEWGALLRSAGAFRAYHQTYHDVITPARVAELLVLRADMPRSLRFCFDKVTENLTALAEGRPLESERLSGEFGARLRYGRMERILNAGLHDFLEEVLDRIAAVGLQISRDFLMIV</sequence>
<dbReference type="PANTHER" id="PTHR34595">
    <property type="entry name" value="BLR5612 PROTEIN"/>
    <property type="match status" value="1"/>
</dbReference>
<comment type="caution">
    <text evidence="2">The sequence shown here is derived from an EMBL/GenBank/DDBJ whole genome shotgun (WGS) entry which is preliminary data.</text>
</comment>